<dbReference type="PROSITE" id="PS50994">
    <property type="entry name" value="INTEGRASE"/>
    <property type="match status" value="1"/>
</dbReference>
<dbReference type="InterPro" id="IPR001584">
    <property type="entry name" value="Integrase_cat-core"/>
</dbReference>
<dbReference type="Gene3D" id="3.30.420.10">
    <property type="entry name" value="Ribonuclease H-like superfamily/Ribonuclease H"/>
    <property type="match status" value="1"/>
</dbReference>
<gene>
    <name evidence="2" type="ORF">SI7747_UN020566</name>
</gene>
<feature type="domain" description="Integrase catalytic" evidence="1">
    <location>
        <begin position="1"/>
        <end position="140"/>
    </location>
</feature>
<evidence type="ECO:0000313" key="2">
    <source>
        <dbReference type="EMBL" id="CAA6674208.1"/>
    </source>
</evidence>
<dbReference type="PANTHER" id="PTHR35046:SF9">
    <property type="entry name" value="RNA-DIRECTED DNA POLYMERASE"/>
    <property type="match status" value="1"/>
</dbReference>
<dbReference type="EMBL" id="CACRZD030000089">
    <property type="protein sequence ID" value="CAA6674208.1"/>
    <property type="molecule type" value="Genomic_DNA"/>
</dbReference>
<reference evidence="3" key="1">
    <citation type="journal article" date="2020" name="Sci. Rep.">
        <title>Chromosome-scale genome assembly for the duckweed Spirodela intermedia, integrating cytogenetic maps, PacBio and Oxford Nanopore libraries.</title>
        <authorList>
            <person name="Hoang P.T.N."/>
            <person name="Fiebig A."/>
            <person name="Novak P."/>
            <person name="Macas J."/>
            <person name="Cao H.X."/>
            <person name="Stepanenko A."/>
            <person name="Chen G."/>
            <person name="Borisjuk N."/>
            <person name="Scholz U."/>
            <person name="Schubert I."/>
        </authorList>
    </citation>
    <scope>NUCLEOTIDE SEQUENCE [LARGE SCALE GENOMIC DNA]</scope>
</reference>
<evidence type="ECO:0000313" key="3">
    <source>
        <dbReference type="Proteomes" id="UP001189122"/>
    </source>
</evidence>
<dbReference type="InterPro" id="IPR036397">
    <property type="entry name" value="RNaseH_sf"/>
</dbReference>
<dbReference type="Proteomes" id="UP001189122">
    <property type="component" value="Unassembled WGS sequence"/>
</dbReference>
<dbReference type="InterPro" id="IPR012337">
    <property type="entry name" value="RNaseH-like_sf"/>
</dbReference>
<dbReference type="PANTHER" id="PTHR35046">
    <property type="entry name" value="ZINC KNUCKLE (CCHC-TYPE) FAMILY PROTEIN"/>
    <property type="match status" value="1"/>
</dbReference>
<protein>
    <recommendedName>
        <fullName evidence="1">Integrase catalytic domain-containing protein</fullName>
    </recommendedName>
</protein>
<keyword evidence="3" id="KW-1185">Reference proteome</keyword>
<sequence>MDFVLGLPRMARRHDSIMVVVNRFSKMAHFVSYSQTSDASKVASFYFREIVHLHGLPKSIVSDRDVRLLETKLKFSTTYHPQIDGQTEVVNHSLGNLLQSLVGESLTTWDLIIPRAEFAYNSSTNCTTDMSPFEIAHDLVPVSP</sequence>
<dbReference type="SUPFAM" id="SSF53098">
    <property type="entry name" value="Ribonuclease H-like"/>
    <property type="match status" value="1"/>
</dbReference>
<accession>A0ABN7E8L5</accession>
<organism evidence="2 3">
    <name type="scientific">Spirodela intermedia</name>
    <name type="common">Intermediate duckweed</name>
    <dbReference type="NCBI Taxonomy" id="51605"/>
    <lineage>
        <taxon>Eukaryota</taxon>
        <taxon>Viridiplantae</taxon>
        <taxon>Streptophyta</taxon>
        <taxon>Embryophyta</taxon>
        <taxon>Tracheophyta</taxon>
        <taxon>Spermatophyta</taxon>
        <taxon>Magnoliopsida</taxon>
        <taxon>Liliopsida</taxon>
        <taxon>Araceae</taxon>
        <taxon>Lemnoideae</taxon>
        <taxon>Spirodela</taxon>
    </lineage>
</organism>
<comment type="caution">
    <text evidence="2">The sequence shown here is derived from an EMBL/GenBank/DDBJ whole genome shotgun (WGS) entry which is preliminary data.</text>
</comment>
<proteinExistence type="predicted"/>
<evidence type="ECO:0000259" key="1">
    <source>
        <dbReference type="PROSITE" id="PS50994"/>
    </source>
</evidence>
<name>A0ABN7E8L5_SPIIN</name>